<dbReference type="Gene3D" id="3.30.160.60">
    <property type="entry name" value="Classic Zinc Finger"/>
    <property type="match status" value="2"/>
</dbReference>
<evidence type="ECO:0000259" key="8">
    <source>
        <dbReference type="PROSITE" id="PS50157"/>
    </source>
</evidence>
<dbReference type="InterPro" id="IPR013087">
    <property type="entry name" value="Znf_C2H2_type"/>
</dbReference>
<dbReference type="PROSITE" id="PS50157">
    <property type="entry name" value="ZINC_FINGER_C2H2_2"/>
    <property type="match status" value="2"/>
</dbReference>
<sequence>MKRSYSNSSSSSDDEPLIKNRLVITKNELFKRYVETCEFCDKVFYNKYDIMVHHAKHIIIPLLRLSIYKCPKCNFLCTSSASLEHHKLINHLNITNKKDFMPELIKSIMINEPCTMVVKEQFETTKEDDIKEDYIKVDDTIKKEDLREDYILVDDTIEEEDTKEEILQSFVVRQPITVLTKESFLIQKQMYNGKLDPDDKLLKSFVDKEAITLLNPLVVNNEIINISDSESDDIDTETKPSLPSIEYNPIKNIRIENRIKDRILFEEDDGDNVNLNGEPNLNDVSNNSEVSNIKKNTIILGQYPCDETQYKSIHYDELVKPTICKCKSCSKSFPNRYNLIIHETNHIKFKRRLPLLCRICDWYVARDIWSLKHHQLKRHPDIEIPRITPARCKKCNLNYIYYKKHMKNYHQAYSCRSANCSLTFYNRQKYIKHRKVHGNPELVNSATIMKKTYNGKNNQSIGQTKKCWQSNLVKVCVLCYKFFKSRSNVQYKYFGTVNEIGVRQNCMRCGKKFFELNLIEVRIKKRANNSVKKKVVTNEERLKIVQQRLKKLKFLNKF</sequence>
<keyword evidence="2" id="KW-0479">Metal-binding</keyword>
<keyword evidence="5" id="KW-0862">Zinc</keyword>
<accession>A0A9N9R4G3</accession>
<dbReference type="AlphaFoldDB" id="A0A9N9R4G3"/>
<evidence type="ECO:0000256" key="7">
    <source>
        <dbReference type="PROSITE-ProRule" id="PRU00042"/>
    </source>
</evidence>
<evidence type="ECO:0000256" key="5">
    <source>
        <dbReference type="ARBA" id="ARBA00022833"/>
    </source>
</evidence>
<reference evidence="9" key="1">
    <citation type="submission" date="2021-12" db="EMBL/GenBank/DDBJ databases">
        <authorList>
            <person name="King R."/>
        </authorList>
    </citation>
    <scope>NUCLEOTIDE SEQUENCE</scope>
</reference>
<dbReference type="GO" id="GO:0008270">
    <property type="term" value="F:zinc ion binding"/>
    <property type="evidence" value="ECO:0007669"/>
    <property type="project" value="UniProtKB-KW"/>
</dbReference>
<dbReference type="Proteomes" id="UP001153714">
    <property type="component" value="Chromosome 20"/>
</dbReference>
<gene>
    <name evidence="9" type="ORF">DIATSA_LOCUS7560</name>
</gene>
<dbReference type="OrthoDB" id="7489662at2759"/>
<dbReference type="PROSITE" id="PS00028">
    <property type="entry name" value="ZINC_FINGER_C2H2_1"/>
    <property type="match status" value="4"/>
</dbReference>
<evidence type="ECO:0000313" key="10">
    <source>
        <dbReference type="Proteomes" id="UP001153714"/>
    </source>
</evidence>
<proteinExistence type="predicted"/>
<keyword evidence="3" id="KW-0677">Repeat</keyword>
<dbReference type="SMART" id="SM00355">
    <property type="entry name" value="ZnF_C2H2"/>
    <property type="match status" value="6"/>
</dbReference>
<comment type="subcellular location">
    <subcellularLocation>
        <location evidence="1">Nucleus</location>
    </subcellularLocation>
</comment>
<feature type="domain" description="C2H2-type" evidence="8">
    <location>
        <begin position="324"/>
        <end position="351"/>
    </location>
</feature>
<keyword evidence="4 7" id="KW-0863">Zinc-finger</keyword>
<keyword evidence="6" id="KW-0539">Nucleus</keyword>
<organism evidence="9 10">
    <name type="scientific">Diatraea saccharalis</name>
    <name type="common">sugarcane borer</name>
    <dbReference type="NCBI Taxonomy" id="40085"/>
    <lineage>
        <taxon>Eukaryota</taxon>
        <taxon>Metazoa</taxon>
        <taxon>Ecdysozoa</taxon>
        <taxon>Arthropoda</taxon>
        <taxon>Hexapoda</taxon>
        <taxon>Insecta</taxon>
        <taxon>Pterygota</taxon>
        <taxon>Neoptera</taxon>
        <taxon>Endopterygota</taxon>
        <taxon>Lepidoptera</taxon>
        <taxon>Glossata</taxon>
        <taxon>Ditrysia</taxon>
        <taxon>Pyraloidea</taxon>
        <taxon>Crambidae</taxon>
        <taxon>Crambinae</taxon>
        <taxon>Diatraea</taxon>
    </lineage>
</organism>
<evidence type="ECO:0000256" key="2">
    <source>
        <dbReference type="ARBA" id="ARBA00022723"/>
    </source>
</evidence>
<protein>
    <recommendedName>
        <fullName evidence="8">C2H2-type domain-containing protein</fullName>
    </recommendedName>
</protein>
<dbReference type="InterPro" id="IPR050888">
    <property type="entry name" value="ZnF_C2H2-type_TF"/>
</dbReference>
<dbReference type="EMBL" id="OU893351">
    <property type="protein sequence ID" value="CAG9789855.1"/>
    <property type="molecule type" value="Genomic_DNA"/>
</dbReference>
<dbReference type="PANTHER" id="PTHR24406">
    <property type="entry name" value="TRANSCRIPTIONAL REPRESSOR CTCFL-RELATED"/>
    <property type="match status" value="1"/>
</dbReference>
<evidence type="ECO:0000256" key="4">
    <source>
        <dbReference type="ARBA" id="ARBA00022771"/>
    </source>
</evidence>
<dbReference type="GO" id="GO:0005634">
    <property type="term" value="C:nucleus"/>
    <property type="evidence" value="ECO:0007669"/>
    <property type="project" value="UniProtKB-SubCell"/>
</dbReference>
<reference evidence="9" key="2">
    <citation type="submission" date="2022-10" db="EMBL/GenBank/DDBJ databases">
        <authorList>
            <consortium name="ENA_rothamsted_submissions"/>
            <consortium name="culmorum"/>
            <person name="King R."/>
        </authorList>
    </citation>
    <scope>NUCLEOTIDE SEQUENCE</scope>
</reference>
<feature type="domain" description="C2H2-type" evidence="8">
    <location>
        <begin position="413"/>
        <end position="442"/>
    </location>
</feature>
<evidence type="ECO:0000313" key="9">
    <source>
        <dbReference type="EMBL" id="CAG9789855.1"/>
    </source>
</evidence>
<evidence type="ECO:0000256" key="1">
    <source>
        <dbReference type="ARBA" id="ARBA00004123"/>
    </source>
</evidence>
<keyword evidence="10" id="KW-1185">Reference proteome</keyword>
<name>A0A9N9R4G3_9NEOP</name>
<evidence type="ECO:0000256" key="3">
    <source>
        <dbReference type="ARBA" id="ARBA00022737"/>
    </source>
</evidence>
<evidence type="ECO:0000256" key="6">
    <source>
        <dbReference type="ARBA" id="ARBA00023242"/>
    </source>
</evidence>